<reference evidence="1" key="1">
    <citation type="submission" date="2018-07" db="EMBL/GenBank/DDBJ databases">
        <authorList>
            <consortium name="Genoscope - CEA"/>
            <person name="William W."/>
        </authorList>
    </citation>
    <scope>NUCLEOTIDE SEQUENCE</scope>
    <source>
        <strain evidence="1">IK1</strain>
    </source>
</reference>
<proteinExistence type="predicted"/>
<name>A0A653ABR5_UNCDX</name>
<dbReference type="AlphaFoldDB" id="A0A653ABR5"/>
<accession>A0A653ABR5</accession>
<protein>
    <submittedName>
        <fullName evidence="1">Uncharacterized protein</fullName>
    </submittedName>
</protein>
<organism evidence="1">
    <name type="scientific">Uncultured Desulfatiglans sp</name>
    <dbReference type="NCBI Taxonomy" id="1748965"/>
    <lineage>
        <taxon>Bacteria</taxon>
        <taxon>Pseudomonadati</taxon>
        <taxon>Thermodesulfobacteriota</taxon>
        <taxon>Desulfobacteria</taxon>
        <taxon>Desulfatiglandales</taxon>
        <taxon>Desulfatiglandaceae</taxon>
        <taxon>Desulfatiglans</taxon>
        <taxon>environmental samples</taxon>
    </lineage>
</organism>
<dbReference type="EMBL" id="UPXX01000029">
    <property type="protein sequence ID" value="VBB45435.1"/>
    <property type="molecule type" value="Genomic_DNA"/>
</dbReference>
<sequence>MIEGLDLVQLAEEITRIENSKKDYVAPTGKLEMIPVSGEEVALEIENGRRERYGIGSIAHEQIGDRLGIPRRYYEKMRAEAPELLARNVNRWFERQPEKRLVRTLDGNVRAFLSDRY</sequence>
<evidence type="ECO:0000313" key="1">
    <source>
        <dbReference type="EMBL" id="VBB45435.1"/>
    </source>
</evidence>
<gene>
    <name evidence="1" type="ORF">TRIP_B350386</name>
</gene>